<dbReference type="AlphaFoldDB" id="A0A369J9A7"/>
<proteinExistence type="predicted"/>
<dbReference type="EMBL" id="LUEZ02000090">
    <property type="protein sequence ID" value="RDB18699.1"/>
    <property type="molecule type" value="Genomic_DNA"/>
</dbReference>
<accession>A0A369J9A7</accession>
<gene>
    <name evidence="1" type="ORF">Hypma_014734</name>
</gene>
<evidence type="ECO:0000313" key="1">
    <source>
        <dbReference type="EMBL" id="RDB18699.1"/>
    </source>
</evidence>
<comment type="caution">
    <text evidence="1">The sequence shown here is derived from an EMBL/GenBank/DDBJ whole genome shotgun (WGS) entry which is preliminary data.</text>
</comment>
<keyword evidence="2" id="KW-1185">Reference proteome</keyword>
<dbReference type="Proteomes" id="UP000076154">
    <property type="component" value="Unassembled WGS sequence"/>
</dbReference>
<sequence>MGSTKGGLENGDSDQWNCIPFISVHASDATSDVNIPPLCHLSDVACEQRGTRTRESSFRIGRTRATTSAIDIAMSCDLDLMLTPPPSSRMQHGGWLRCRISNQTRLCGTQRVPH</sequence>
<protein>
    <submittedName>
        <fullName evidence="1">Uncharacterized protein</fullName>
    </submittedName>
</protein>
<dbReference type="InParanoid" id="A0A369J9A7"/>
<organism evidence="1 2">
    <name type="scientific">Hypsizygus marmoreus</name>
    <name type="common">White beech mushroom</name>
    <name type="synonym">Agaricus marmoreus</name>
    <dbReference type="NCBI Taxonomy" id="39966"/>
    <lineage>
        <taxon>Eukaryota</taxon>
        <taxon>Fungi</taxon>
        <taxon>Dikarya</taxon>
        <taxon>Basidiomycota</taxon>
        <taxon>Agaricomycotina</taxon>
        <taxon>Agaricomycetes</taxon>
        <taxon>Agaricomycetidae</taxon>
        <taxon>Agaricales</taxon>
        <taxon>Tricholomatineae</taxon>
        <taxon>Lyophyllaceae</taxon>
        <taxon>Hypsizygus</taxon>
    </lineage>
</organism>
<evidence type="ECO:0000313" key="2">
    <source>
        <dbReference type="Proteomes" id="UP000076154"/>
    </source>
</evidence>
<name>A0A369J9A7_HYPMA</name>
<reference evidence="1" key="1">
    <citation type="submission" date="2018-04" db="EMBL/GenBank/DDBJ databases">
        <title>Whole genome sequencing of Hypsizygus marmoreus.</title>
        <authorList>
            <person name="Choi I.-G."/>
            <person name="Min B."/>
            <person name="Kim J.-G."/>
            <person name="Kim S."/>
            <person name="Oh Y.-L."/>
            <person name="Kong W.-S."/>
            <person name="Park H."/>
            <person name="Jeong J."/>
            <person name="Song E.-S."/>
        </authorList>
    </citation>
    <scope>NUCLEOTIDE SEQUENCE [LARGE SCALE GENOMIC DNA]</scope>
    <source>
        <strain evidence="1">51987-8</strain>
    </source>
</reference>